<keyword evidence="1" id="KW-0472">Membrane</keyword>
<feature type="transmembrane region" description="Helical" evidence="1">
    <location>
        <begin position="6"/>
        <end position="26"/>
    </location>
</feature>
<dbReference type="EMBL" id="UAWL01000006">
    <property type="protein sequence ID" value="SQB98100.1"/>
    <property type="molecule type" value="Genomic_DNA"/>
</dbReference>
<keyword evidence="1" id="KW-0812">Transmembrane</keyword>
<sequence>MDKAIVFGASGFTSGFIGLALTKALLKNNINVQKQYITLESNPYPLEVA</sequence>
<accession>A0A2X3DIJ2</accession>
<gene>
    <name evidence="2" type="ORF">NCTC13102_00550</name>
</gene>
<keyword evidence="1" id="KW-1133">Transmembrane helix</keyword>
<evidence type="ECO:0000313" key="3">
    <source>
        <dbReference type="Proteomes" id="UP000250166"/>
    </source>
</evidence>
<dbReference type="Proteomes" id="UP000250166">
    <property type="component" value="Unassembled WGS sequence"/>
</dbReference>
<dbReference type="AlphaFoldDB" id="A0A2X3DIJ2"/>
<dbReference type="RefSeq" id="WP_023946420.1">
    <property type="nucleotide sequence ID" value="NZ_JAERIV010000006.1"/>
</dbReference>
<evidence type="ECO:0000313" key="2">
    <source>
        <dbReference type="EMBL" id="SQB98100.1"/>
    </source>
</evidence>
<protein>
    <submittedName>
        <fullName evidence="2">Uncharacterized protein</fullName>
    </submittedName>
</protein>
<name>A0A2X3DIJ2_9HELI</name>
<evidence type="ECO:0000256" key="1">
    <source>
        <dbReference type="SAM" id="Phobius"/>
    </source>
</evidence>
<proteinExistence type="predicted"/>
<reference evidence="2 3" key="1">
    <citation type="submission" date="2018-06" db="EMBL/GenBank/DDBJ databases">
        <authorList>
            <consortium name="Pathogen Informatics"/>
            <person name="Doyle S."/>
        </authorList>
    </citation>
    <scope>NUCLEOTIDE SEQUENCE [LARGE SCALE GENOMIC DNA]</scope>
    <source>
        <strain evidence="2 3">NCTC13102</strain>
    </source>
</reference>
<organism evidence="2 3">
    <name type="scientific">Helicobacter fennelliae</name>
    <dbReference type="NCBI Taxonomy" id="215"/>
    <lineage>
        <taxon>Bacteria</taxon>
        <taxon>Pseudomonadati</taxon>
        <taxon>Campylobacterota</taxon>
        <taxon>Epsilonproteobacteria</taxon>
        <taxon>Campylobacterales</taxon>
        <taxon>Helicobacteraceae</taxon>
        <taxon>Helicobacter</taxon>
    </lineage>
</organism>